<gene>
    <name evidence="1" type="ORF">BDV96DRAFT_490937</name>
</gene>
<proteinExistence type="predicted"/>
<dbReference type="InterPro" id="IPR032675">
    <property type="entry name" value="LRR_dom_sf"/>
</dbReference>
<dbReference type="AlphaFoldDB" id="A0A6A5ZEU8"/>
<accession>A0A6A5ZEU8</accession>
<dbReference type="EMBL" id="ML977320">
    <property type="protein sequence ID" value="KAF2116868.1"/>
    <property type="molecule type" value="Genomic_DNA"/>
</dbReference>
<keyword evidence="2" id="KW-1185">Reference proteome</keyword>
<evidence type="ECO:0000313" key="2">
    <source>
        <dbReference type="Proteomes" id="UP000799770"/>
    </source>
</evidence>
<protein>
    <submittedName>
        <fullName evidence="1">Uncharacterized protein</fullName>
    </submittedName>
</protein>
<dbReference type="SUPFAM" id="SSF52047">
    <property type="entry name" value="RNI-like"/>
    <property type="match status" value="1"/>
</dbReference>
<reference evidence="1" key="1">
    <citation type="journal article" date="2020" name="Stud. Mycol.">
        <title>101 Dothideomycetes genomes: a test case for predicting lifestyles and emergence of pathogens.</title>
        <authorList>
            <person name="Haridas S."/>
            <person name="Albert R."/>
            <person name="Binder M."/>
            <person name="Bloem J."/>
            <person name="Labutti K."/>
            <person name="Salamov A."/>
            <person name="Andreopoulos B."/>
            <person name="Baker S."/>
            <person name="Barry K."/>
            <person name="Bills G."/>
            <person name="Bluhm B."/>
            <person name="Cannon C."/>
            <person name="Castanera R."/>
            <person name="Culley D."/>
            <person name="Daum C."/>
            <person name="Ezra D."/>
            <person name="Gonzalez J."/>
            <person name="Henrissat B."/>
            <person name="Kuo A."/>
            <person name="Liang C."/>
            <person name="Lipzen A."/>
            <person name="Lutzoni F."/>
            <person name="Magnuson J."/>
            <person name="Mondo S."/>
            <person name="Nolan M."/>
            <person name="Ohm R."/>
            <person name="Pangilinan J."/>
            <person name="Park H.-J."/>
            <person name="Ramirez L."/>
            <person name="Alfaro M."/>
            <person name="Sun H."/>
            <person name="Tritt A."/>
            <person name="Yoshinaga Y."/>
            <person name="Zwiers L.-H."/>
            <person name="Turgeon B."/>
            <person name="Goodwin S."/>
            <person name="Spatafora J."/>
            <person name="Crous P."/>
            <person name="Grigoriev I."/>
        </authorList>
    </citation>
    <scope>NUCLEOTIDE SEQUENCE</scope>
    <source>
        <strain evidence="1">CBS 627.86</strain>
    </source>
</reference>
<organism evidence="1 2">
    <name type="scientific">Lophiotrema nucula</name>
    <dbReference type="NCBI Taxonomy" id="690887"/>
    <lineage>
        <taxon>Eukaryota</taxon>
        <taxon>Fungi</taxon>
        <taxon>Dikarya</taxon>
        <taxon>Ascomycota</taxon>
        <taxon>Pezizomycotina</taxon>
        <taxon>Dothideomycetes</taxon>
        <taxon>Pleosporomycetidae</taxon>
        <taxon>Pleosporales</taxon>
        <taxon>Lophiotremataceae</taxon>
        <taxon>Lophiotrema</taxon>
    </lineage>
</organism>
<dbReference type="Proteomes" id="UP000799770">
    <property type="component" value="Unassembled WGS sequence"/>
</dbReference>
<evidence type="ECO:0000313" key="1">
    <source>
        <dbReference type="EMBL" id="KAF2116868.1"/>
    </source>
</evidence>
<dbReference type="OrthoDB" id="3794784at2759"/>
<dbReference type="Gene3D" id="3.80.10.10">
    <property type="entry name" value="Ribonuclease Inhibitor"/>
    <property type="match status" value="1"/>
</dbReference>
<name>A0A6A5ZEU8_9PLEO</name>
<sequence length="530" mass="59765">MFTHIKTSLRSSLPEECPGLAEGEDSCFHSIRALTVGGRHEDPDLYELSGGRYPSVRFSSHCEQRLHERHVGPQYDARFSSLMQQLRNDQLLEFESPRETPLTAAQLVGLLRRHSNLRSFRARLDLSNIAIENRTAWTAENTPLFMSALRSLKTLRIYVGYESVEAGREGRQYVESCNGLLLKAAPLLDSLEICGWPHLFLGWTRECKVPLMAVFGNSANSIQMPQSLSHLLLADLVLDDSPERLLSEINVAALRSLKLEYCRRPWGFLRRLGTTLRRTNAQLKALTIRTGIFDASGMDQCLNGEMTDLFLSFAGLEKLEFDTLWTRVVDWNLCLGPHRTLKSLLISYRHHQGEAGLSGMIAGILRQCPHLQSFGYNPLCFSIEDVLDCQLPSFLPSELYNSLDAVAMAPALHTLRLLYAPGLCDGQIKKWPIDGMLLRGNPEWAEKAGQIAHREATLILAHLHSRGSKIRILALSPASRWEQHRGDSNLHYYPHYFYKSQMVGRDGNQVVEAVPIRDYVAECPDAAVFV</sequence>